<evidence type="ECO:0000313" key="3">
    <source>
        <dbReference type="Proteomes" id="UP000636709"/>
    </source>
</evidence>
<dbReference type="Pfam" id="PF05056">
    <property type="entry name" value="DUF674"/>
    <property type="match status" value="1"/>
</dbReference>
<protein>
    <submittedName>
        <fullName evidence="2">Uncharacterized protein</fullName>
    </submittedName>
</protein>
<dbReference type="Proteomes" id="UP000636709">
    <property type="component" value="Unassembled WGS sequence"/>
</dbReference>
<evidence type="ECO:0000256" key="1">
    <source>
        <dbReference type="SAM" id="MobiDB-lite"/>
    </source>
</evidence>
<gene>
    <name evidence="2" type="ORF">HU200_031205</name>
</gene>
<dbReference type="PANTHER" id="PTHR33103">
    <property type="entry name" value="OS01G0153900 PROTEIN"/>
    <property type="match status" value="1"/>
</dbReference>
<evidence type="ECO:0000313" key="2">
    <source>
        <dbReference type="EMBL" id="KAF8704960.1"/>
    </source>
</evidence>
<dbReference type="AlphaFoldDB" id="A0A835C1P3"/>
<organism evidence="2 3">
    <name type="scientific">Digitaria exilis</name>
    <dbReference type="NCBI Taxonomy" id="1010633"/>
    <lineage>
        <taxon>Eukaryota</taxon>
        <taxon>Viridiplantae</taxon>
        <taxon>Streptophyta</taxon>
        <taxon>Embryophyta</taxon>
        <taxon>Tracheophyta</taxon>
        <taxon>Spermatophyta</taxon>
        <taxon>Magnoliopsida</taxon>
        <taxon>Liliopsida</taxon>
        <taxon>Poales</taxon>
        <taxon>Poaceae</taxon>
        <taxon>PACMAD clade</taxon>
        <taxon>Panicoideae</taxon>
        <taxon>Panicodae</taxon>
        <taxon>Paniceae</taxon>
        <taxon>Anthephorinae</taxon>
        <taxon>Digitaria</taxon>
    </lineage>
</organism>
<dbReference type="EMBL" id="JACEFO010001770">
    <property type="protein sequence ID" value="KAF8704960.1"/>
    <property type="molecule type" value="Genomic_DNA"/>
</dbReference>
<sequence>MARGGATVPTPVTGGGEDPPPPALSMRLVVDTDAERVAFAEAGKDVADFLFSLLAMPLARVSKLAADAGGGEVVGAVDCLLRSVASMDPAYLQPGASRDALLWPTVLSPPAHTQHSFHPLRTRKLYTCGGIYSAACGTFVTDGEGAMCPSCGGEMKVAARYVAPPGRSGGGTQQATTAGGEGAGWPVPKPLWRSSNEHPPEN</sequence>
<proteinExistence type="predicted"/>
<dbReference type="OrthoDB" id="632587at2759"/>
<keyword evidence="3" id="KW-1185">Reference proteome</keyword>
<reference evidence="2" key="1">
    <citation type="submission" date="2020-07" db="EMBL/GenBank/DDBJ databases">
        <title>Genome sequence and genetic diversity analysis of an under-domesticated orphan crop, white fonio (Digitaria exilis).</title>
        <authorList>
            <person name="Bennetzen J.L."/>
            <person name="Chen S."/>
            <person name="Ma X."/>
            <person name="Wang X."/>
            <person name="Yssel A.E.J."/>
            <person name="Chaluvadi S.R."/>
            <person name="Johnson M."/>
            <person name="Gangashetty P."/>
            <person name="Hamidou F."/>
            <person name="Sanogo M.D."/>
            <person name="Zwaenepoel A."/>
            <person name="Wallace J."/>
            <person name="Van De Peer Y."/>
            <person name="Van Deynze A."/>
        </authorList>
    </citation>
    <scope>NUCLEOTIDE SEQUENCE</scope>
    <source>
        <tissue evidence="2">Leaves</tissue>
    </source>
</reference>
<feature type="compositionally biased region" description="Low complexity" evidence="1">
    <location>
        <begin position="1"/>
        <end position="12"/>
    </location>
</feature>
<dbReference type="InterPro" id="IPR007750">
    <property type="entry name" value="DUF674"/>
</dbReference>
<accession>A0A835C1P3</accession>
<feature type="region of interest" description="Disordered" evidence="1">
    <location>
        <begin position="165"/>
        <end position="202"/>
    </location>
</feature>
<comment type="caution">
    <text evidence="2">The sequence shown here is derived from an EMBL/GenBank/DDBJ whole genome shotgun (WGS) entry which is preliminary data.</text>
</comment>
<feature type="region of interest" description="Disordered" evidence="1">
    <location>
        <begin position="1"/>
        <end position="23"/>
    </location>
</feature>
<dbReference type="PANTHER" id="PTHR33103:SF61">
    <property type="entry name" value="REPLICATION FACTOR A C-TERMINAL DOMAIN-CONTAINING PROTEIN"/>
    <property type="match status" value="1"/>
</dbReference>
<name>A0A835C1P3_9POAL</name>